<evidence type="ECO:0000256" key="4">
    <source>
        <dbReference type="RuleBase" id="RU003704"/>
    </source>
</evidence>
<dbReference type="Pfam" id="PF00294">
    <property type="entry name" value="PfkB"/>
    <property type="match status" value="1"/>
</dbReference>
<dbReference type="GO" id="GO:0006796">
    <property type="term" value="P:phosphate-containing compound metabolic process"/>
    <property type="evidence" value="ECO:0007669"/>
    <property type="project" value="UniProtKB-ARBA"/>
</dbReference>
<organism evidence="6 7">
    <name type="scientific">Teichococcus coralli</name>
    <dbReference type="NCBI Taxonomy" id="2545983"/>
    <lineage>
        <taxon>Bacteria</taxon>
        <taxon>Pseudomonadati</taxon>
        <taxon>Pseudomonadota</taxon>
        <taxon>Alphaproteobacteria</taxon>
        <taxon>Acetobacterales</taxon>
        <taxon>Roseomonadaceae</taxon>
        <taxon>Roseomonas</taxon>
    </lineage>
</organism>
<protein>
    <submittedName>
        <fullName evidence="6">Ribokinase</fullName>
    </submittedName>
</protein>
<dbReference type="OrthoDB" id="9792663at2"/>
<evidence type="ECO:0000313" key="6">
    <source>
        <dbReference type="EMBL" id="MXP64516.1"/>
    </source>
</evidence>
<evidence type="ECO:0000259" key="5">
    <source>
        <dbReference type="Pfam" id="PF00294"/>
    </source>
</evidence>
<keyword evidence="7" id="KW-1185">Reference proteome</keyword>
<keyword evidence="2 4" id="KW-0808">Transferase</keyword>
<keyword evidence="3 4" id="KW-0418">Kinase</keyword>
<dbReference type="EMBL" id="SNVJ01000012">
    <property type="protein sequence ID" value="MXP64516.1"/>
    <property type="molecule type" value="Genomic_DNA"/>
</dbReference>
<proteinExistence type="inferred from homology"/>
<dbReference type="Gene3D" id="3.40.1190.20">
    <property type="match status" value="1"/>
</dbReference>
<comment type="similarity">
    <text evidence="1 4">Belongs to the carbohydrate kinase PfkB family.</text>
</comment>
<dbReference type="RefSeq" id="WP_160937753.1">
    <property type="nucleotide sequence ID" value="NZ_SNVJ01000012.1"/>
</dbReference>
<dbReference type="SUPFAM" id="SSF53613">
    <property type="entry name" value="Ribokinase-like"/>
    <property type="match status" value="1"/>
</dbReference>
<evidence type="ECO:0000313" key="7">
    <source>
        <dbReference type="Proteomes" id="UP000460715"/>
    </source>
</evidence>
<feature type="domain" description="Carbohydrate kinase PfkB" evidence="5">
    <location>
        <begin position="5"/>
        <end position="296"/>
    </location>
</feature>
<accession>A0A845BEH6</accession>
<dbReference type="AlphaFoldDB" id="A0A845BEH6"/>
<dbReference type="PRINTS" id="PR00990">
    <property type="entry name" value="RIBOKINASE"/>
</dbReference>
<dbReference type="InterPro" id="IPR029056">
    <property type="entry name" value="Ribokinase-like"/>
</dbReference>
<dbReference type="PANTHER" id="PTHR10584:SF166">
    <property type="entry name" value="RIBOKINASE"/>
    <property type="match status" value="1"/>
</dbReference>
<evidence type="ECO:0000256" key="2">
    <source>
        <dbReference type="ARBA" id="ARBA00022679"/>
    </source>
</evidence>
<name>A0A845BEH6_9PROT</name>
<evidence type="ECO:0000256" key="3">
    <source>
        <dbReference type="ARBA" id="ARBA00022777"/>
    </source>
</evidence>
<gene>
    <name evidence="6" type="ORF">E0493_14285</name>
</gene>
<dbReference type="PROSITE" id="PS00584">
    <property type="entry name" value="PFKB_KINASES_2"/>
    <property type="match status" value="1"/>
</dbReference>
<dbReference type="Proteomes" id="UP000460715">
    <property type="component" value="Unassembled WGS sequence"/>
</dbReference>
<sequence length="320" mass="32342">MPQPLILSLGSVNADFQVRVPEPPATGKTLPATDFARLGGGKAANIAFLARRLGHPALLLGRTGDDELREQALKPLRAAGVDLSAVSVASGTATAVSMIAVPPDGKKSIILAGNANDAWDESSMRMVAARIAAAPEGSVLVADYEVAPELVARAIEAARRRGLRVVLDPSPAPRAVPEVLGRATALSPNASEAQDITGVAVGDPGSAAEAAARLAALGAAIVCVKLSDGGCVLRHEGRTSLVAALPVEVVDSTGAGDAFTGGLAVALLEGRPPLQAALFAAAASHLAVTAYGSQEAYAARDRTEALAARLETQVRPLGTG</sequence>
<dbReference type="InterPro" id="IPR011611">
    <property type="entry name" value="PfkB_dom"/>
</dbReference>
<dbReference type="InterPro" id="IPR002173">
    <property type="entry name" value="Carboh/pur_kinase_PfkB_CS"/>
</dbReference>
<dbReference type="GO" id="GO:0016301">
    <property type="term" value="F:kinase activity"/>
    <property type="evidence" value="ECO:0007669"/>
    <property type="project" value="UniProtKB-KW"/>
</dbReference>
<dbReference type="PANTHER" id="PTHR10584">
    <property type="entry name" value="SUGAR KINASE"/>
    <property type="match status" value="1"/>
</dbReference>
<dbReference type="InterPro" id="IPR002139">
    <property type="entry name" value="Ribo/fructo_kinase"/>
</dbReference>
<comment type="caution">
    <text evidence="6">The sequence shown here is derived from an EMBL/GenBank/DDBJ whole genome shotgun (WGS) entry which is preliminary data.</text>
</comment>
<evidence type="ECO:0000256" key="1">
    <source>
        <dbReference type="ARBA" id="ARBA00010688"/>
    </source>
</evidence>
<reference evidence="6 7" key="1">
    <citation type="submission" date="2019-03" db="EMBL/GenBank/DDBJ databases">
        <title>Roseomonas sp. a novel Roseomonas species isolated from Sea whip Gorgonian.</title>
        <authorList>
            <person name="Li F."/>
            <person name="Pan X."/>
            <person name="Huang S."/>
            <person name="Li Z."/>
            <person name="Meng B."/>
        </authorList>
    </citation>
    <scope>NUCLEOTIDE SEQUENCE [LARGE SCALE GENOMIC DNA]</scope>
    <source>
        <strain evidence="6 7">M0104</strain>
    </source>
</reference>